<dbReference type="OrthoDB" id="149172at2"/>
<evidence type="ECO:0000256" key="1">
    <source>
        <dbReference type="ARBA" id="ARBA00023239"/>
    </source>
</evidence>
<dbReference type="Pfam" id="PF04909">
    <property type="entry name" value="Amidohydro_2"/>
    <property type="match status" value="1"/>
</dbReference>
<name>A0A1X7HM32_9PROT</name>
<dbReference type="Gene3D" id="3.20.20.140">
    <property type="entry name" value="Metal-dependent hydrolases"/>
    <property type="match status" value="1"/>
</dbReference>
<dbReference type="InterPro" id="IPR032465">
    <property type="entry name" value="ACMSD"/>
</dbReference>
<dbReference type="SUPFAM" id="SSF51556">
    <property type="entry name" value="Metallo-dependent hydrolases"/>
    <property type="match status" value="1"/>
</dbReference>
<dbReference type="PANTHER" id="PTHR21240">
    <property type="entry name" value="2-AMINO-3-CARBOXYLMUCONATE-6-SEMIALDEHYDE DECARBOXYLASE"/>
    <property type="match status" value="1"/>
</dbReference>
<reference evidence="3 4" key="1">
    <citation type="submission" date="2017-04" db="EMBL/GenBank/DDBJ databases">
        <authorList>
            <person name="Afonso C.L."/>
            <person name="Miller P.J."/>
            <person name="Scott M.A."/>
            <person name="Spackman E."/>
            <person name="Goraichik I."/>
            <person name="Dimitrov K.M."/>
            <person name="Suarez D.L."/>
            <person name="Swayne D.E."/>
        </authorList>
    </citation>
    <scope>NUCLEOTIDE SEQUENCE [LARGE SCALE GENOMIC DNA]</scope>
    <source>
        <strain evidence="3 4">A2P</strain>
    </source>
</reference>
<evidence type="ECO:0000259" key="2">
    <source>
        <dbReference type="Pfam" id="PF04909"/>
    </source>
</evidence>
<protein>
    <submittedName>
        <fullName evidence="3">Predicted metal-dependent hydrolase, TIM-barrel fold</fullName>
    </submittedName>
</protein>
<accession>A0A1X7HM32</accession>
<keyword evidence="1" id="KW-0456">Lyase</keyword>
<dbReference type="InterPro" id="IPR032466">
    <property type="entry name" value="Metal_Hydrolase"/>
</dbReference>
<dbReference type="STRING" id="286727.SAMN02982917_6446"/>
<evidence type="ECO:0000313" key="3">
    <source>
        <dbReference type="EMBL" id="SMF88572.1"/>
    </source>
</evidence>
<feature type="domain" description="Amidohydrolase-related" evidence="2">
    <location>
        <begin position="11"/>
        <end position="274"/>
    </location>
</feature>
<keyword evidence="3" id="KW-0378">Hydrolase</keyword>
<dbReference type="Proteomes" id="UP000192936">
    <property type="component" value="Unassembled WGS sequence"/>
</dbReference>
<dbReference type="EMBL" id="FXAK01000009">
    <property type="protein sequence ID" value="SMF88572.1"/>
    <property type="molecule type" value="Genomic_DNA"/>
</dbReference>
<dbReference type="AlphaFoldDB" id="A0A1X7HM32"/>
<evidence type="ECO:0000313" key="4">
    <source>
        <dbReference type="Proteomes" id="UP000192936"/>
    </source>
</evidence>
<dbReference type="PANTHER" id="PTHR21240:SF28">
    <property type="entry name" value="ISO-OROTATE DECARBOXYLASE (EUROFUNG)"/>
    <property type="match status" value="1"/>
</dbReference>
<organism evidence="3 4">
    <name type="scientific">Azospirillum oryzae</name>
    <dbReference type="NCBI Taxonomy" id="286727"/>
    <lineage>
        <taxon>Bacteria</taxon>
        <taxon>Pseudomonadati</taxon>
        <taxon>Pseudomonadota</taxon>
        <taxon>Alphaproteobacteria</taxon>
        <taxon>Rhodospirillales</taxon>
        <taxon>Azospirillaceae</taxon>
        <taxon>Azospirillum</taxon>
    </lineage>
</organism>
<dbReference type="GO" id="GO:0005737">
    <property type="term" value="C:cytoplasm"/>
    <property type="evidence" value="ECO:0007669"/>
    <property type="project" value="TreeGrafter"/>
</dbReference>
<dbReference type="GO" id="GO:0016787">
    <property type="term" value="F:hydrolase activity"/>
    <property type="evidence" value="ECO:0007669"/>
    <property type="project" value="UniProtKB-KW"/>
</dbReference>
<sequence>MRDAKSFQVFDLHHHVGSLDIVGGAKGGGASGGMAADAEQRIAFMDRCGIAQALLMPSNGYQAPNGIADTRHVNDQVAEYRDRWSDRFPAALATVSPLEGDAALDEIDRCIQVLGMKGIVWHHRFQGCAIDHPRMDALLERVRHHRVPAFIHIIGDSKLESPWKLEVLAERFRDVQFVALDAFSSPDFAHWMPHIARRHPNILFDTGVMVPVSHMIERFVREVGAHRLLLGTDFYSSPKLFSVPFPLLEILASDLTDGDCAEILGGNARRLLGLA</sequence>
<dbReference type="GO" id="GO:0016831">
    <property type="term" value="F:carboxy-lyase activity"/>
    <property type="evidence" value="ECO:0007669"/>
    <property type="project" value="InterPro"/>
</dbReference>
<gene>
    <name evidence="3" type="ORF">SAMN02982917_6446</name>
</gene>
<dbReference type="InterPro" id="IPR006680">
    <property type="entry name" value="Amidohydro-rel"/>
</dbReference>
<proteinExistence type="predicted"/>
<dbReference type="RefSeq" id="WP_085091291.1">
    <property type="nucleotide sequence ID" value="NZ_FXAK01000009.1"/>
</dbReference>
<dbReference type="GO" id="GO:0019748">
    <property type="term" value="P:secondary metabolic process"/>
    <property type="evidence" value="ECO:0007669"/>
    <property type="project" value="TreeGrafter"/>
</dbReference>